<accession>A0A127KLL6</accession>
<feature type="compositionally biased region" description="Basic and acidic residues" evidence="1">
    <location>
        <begin position="158"/>
        <end position="176"/>
    </location>
</feature>
<dbReference type="RefSeq" id="YP_009302189.1">
    <property type="nucleotide sequence ID" value="NC_031242.1"/>
</dbReference>
<organism evidence="3 4">
    <name type="scientific">Cyanophage S-RIM50</name>
    <dbReference type="NCBI Taxonomy" id="687803"/>
    <lineage>
        <taxon>Viruses</taxon>
        <taxon>Duplodnaviria</taxon>
        <taxon>Heunggongvirae</taxon>
        <taxon>Uroviricota</taxon>
        <taxon>Caudoviricetes</taxon>
        <taxon>Pantevenvirales</taxon>
        <taxon>Kyanoviridae</taxon>
        <taxon>Neptunevirus</taxon>
        <taxon>Neptunevirus srim50</taxon>
    </lineage>
</organism>
<feature type="compositionally biased region" description="Basic and acidic residues" evidence="1">
    <location>
        <begin position="290"/>
        <end position="299"/>
    </location>
</feature>
<dbReference type="InterPro" id="IPR046284">
    <property type="entry name" value="DUF6321"/>
</dbReference>
<feature type="region of interest" description="Disordered" evidence="1">
    <location>
        <begin position="487"/>
        <end position="582"/>
    </location>
</feature>
<feature type="region of interest" description="Disordered" evidence="1">
    <location>
        <begin position="64"/>
        <end position="238"/>
    </location>
</feature>
<dbReference type="GeneID" id="29124112"/>
<dbReference type="KEGG" id="vg:29124112"/>
<protein>
    <recommendedName>
        <fullName evidence="2">DUF6321 domain-containing protein</fullName>
    </recommendedName>
</protein>
<evidence type="ECO:0000256" key="1">
    <source>
        <dbReference type="SAM" id="MobiDB-lite"/>
    </source>
</evidence>
<feature type="compositionally biased region" description="Basic and acidic residues" evidence="1">
    <location>
        <begin position="76"/>
        <end position="86"/>
    </location>
</feature>
<evidence type="ECO:0000313" key="3">
    <source>
        <dbReference type="EMBL" id="AMO42890.1"/>
    </source>
</evidence>
<evidence type="ECO:0000313" key="4">
    <source>
        <dbReference type="Proteomes" id="UP000201797"/>
    </source>
</evidence>
<feature type="region of interest" description="Disordered" evidence="1">
    <location>
        <begin position="289"/>
        <end position="310"/>
    </location>
</feature>
<evidence type="ECO:0000259" key="2">
    <source>
        <dbReference type="Pfam" id="PF19846"/>
    </source>
</evidence>
<name>A0A127KLL6_9CAUD</name>
<keyword evidence="4" id="KW-1185">Reference proteome</keyword>
<reference evidence="3 4" key="1">
    <citation type="submission" date="2016-01" db="EMBL/GenBank/DDBJ databases">
        <title>The genomic content and context of auxiliary metabolic genes in marine cyanophages.</title>
        <authorList>
            <person name="Marston M.F."/>
            <person name="Martiny J.B.H."/>
            <person name="Crummett L.T."/>
        </authorList>
    </citation>
    <scope>NUCLEOTIDE SEQUENCE [LARGE SCALE GENOMIC DNA]</scope>
    <source>
        <strain evidence="3">RW_29_0704</strain>
    </source>
</reference>
<feature type="compositionally biased region" description="Basic and acidic residues" evidence="1">
    <location>
        <begin position="227"/>
        <end position="237"/>
    </location>
</feature>
<gene>
    <name evidence="3" type="ORF">R290704_108</name>
</gene>
<dbReference type="Proteomes" id="UP000201797">
    <property type="component" value="Segment"/>
</dbReference>
<feature type="domain" description="DUF6321" evidence="2">
    <location>
        <begin position="512"/>
        <end position="580"/>
    </location>
</feature>
<dbReference type="EMBL" id="KU594605">
    <property type="protein sequence ID" value="AMO42890.1"/>
    <property type="molecule type" value="Genomic_DNA"/>
</dbReference>
<dbReference type="OrthoDB" id="4361at10239"/>
<proteinExistence type="predicted"/>
<dbReference type="Pfam" id="PF19846">
    <property type="entry name" value="DUF6321"/>
    <property type="match status" value="1"/>
</dbReference>
<feature type="compositionally biased region" description="Basic and acidic residues" evidence="1">
    <location>
        <begin position="519"/>
        <end position="532"/>
    </location>
</feature>
<sequence length="582" mass="65392">MSGGFKSDIPPAINRTAKNYIRGMQKGRIRWDKLYGTRAKEVMHKTANKMAMGEMQKMPPTYNEIFGEANKSGDSSLRDWFSKSRSSDGTPGWVQLGGKYAGKPCAKQPGQTTKPKCGSSKMAAALNSDEEEKAFRRKNRQDPNPDRRGRAKNVATEETIREAGDYWHPDPDKDRQISGQGNKARAREDRVSRSSSSSKPDPKKLRPGESYMDYAKRQGKKSTPAPKPKERKRDRIGKAIGRVVDKVAGIKSEARNPYAIGMAKAQELTGDTPPLEKSTIKKAHKIAKAIKKEEKDHEVSMAQSQLSSVEKDVKALKKKLGKKEKNLPAWMQAKITDTEHNMDAAAGYATKEEFELEEGRATDVAIKAIRATQGENPKELSKRTEMIRHLKQRQLKKYLKQRDDKKKIGEELEWLTEEQFDEAAGEKDACYKKVKARYKVWPSAYASGALVKCRKVGAANWGNKSESFQQVQEKCWQGYKKVGMKKKGDKMVPNCVPEEVQNEGASWTKKAGKNSEGGLNEKGRKSYERENPGSDLKAPSKKVGNPRRASFCARMKGMRKRQKPSNNTGDDRLSKSLRAWNC</sequence>